<name>A0A3E1Y555_9BACT</name>
<organism evidence="1 2">
    <name type="scientific">Chitinophaga silvatica</name>
    <dbReference type="NCBI Taxonomy" id="2282649"/>
    <lineage>
        <taxon>Bacteria</taxon>
        <taxon>Pseudomonadati</taxon>
        <taxon>Bacteroidota</taxon>
        <taxon>Chitinophagia</taxon>
        <taxon>Chitinophagales</taxon>
        <taxon>Chitinophagaceae</taxon>
        <taxon>Chitinophaga</taxon>
    </lineage>
</organism>
<gene>
    <name evidence="1" type="ORF">DVR12_22165</name>
</gene>
<reference evidence="1 2" key="1">
    <citation type="submission" date="2018-07" db="EMBL/GenBank/DDBJ databases">
        <title>Chitinophaga K2CV101002-2 sp. nov., isolated from a monsoon evergreen broad-leaved forest soil.</title>
        <authorList>
            <person name="Lv Y."/>
        </authorList>
    </citation>
    <scope>NUCLEOTIDE SEQUENCE [LARGE SCALE GENOMIC DNA]</scope>
    <source>
        <strain evidence="1 2">GDMCC 1.1288</strain>
    </source>
</reference>
<proteinExistence type="predicted"/>
<keyword evidence="2" id="KW-1185">Reference proteome</keyword>
<dbReference type="Proteomes" id="UP000260644">
    <property type="component" value="Unassembled WGS sequence"/>
</dbReference>
<comment type="caution">
    <text evidence="1">The sequence shown here is derived from an EMBL/GenBank/DDBJ whole genome shotgun (WGS) entry which is preliminary data.</text>
</comment>
<sequence length="72" mass="8042">MRYTVSALISGAGISDFLPHAASANSATIAHFKIVVLFKLTKFVEYRYLGYTWKLVKRKNPGSAIPPGFFNY</sequence>
<dbReference type="AlphaFoldDB" id="A0A3E1Y555"/>
<protein>
    <submittedName>
        <fullName evidence="1">Uncharacterized protein</fullName>
    </submittedName>
</protein>
<dbReference type="EMBL" id="QPMM01000012">
    <property type="protein sequence ID" value="RFS19804.1"/>
    <property type="molecule type" value="Genomic_DNA"/>
</dbReference>
<accession>A0A3E1Y555</accession>
<evidence type="ECO:0000313" key="2">
    <source>
        <dbReference type="Proteomes" id="UP000260644"/>
    </source>
</evidence>
<evidence type="ECO:0000313" key="1">
    <source>
        <dbReference type="EMBL" id="RFS19804.1"/>
    </source>
</evidence>